<keyword evidence="3" id="KW-1185">Reference proteome</keyword>
<sequence length="21" mass="2356">HTSANIQRHLDNKVEAPPQIS</sequence>
<dbReference type="EMBL" id="CAJVCH010529906">
    <property type="protein sequence ID" value="CAG7823569.1"/>
    <property type="molecule type" value="Genomic_DNA"/>
</dbReference>
<accession>A0A8J2KUG3</accession>
<reference evidence="2" key="1">
    <citation type="submission" date="2021-06" db="EMBL/GenBank/DDBJ databases">
        <authorList>
            <person name="Hodson N. C."/>
            <person name="Mongue J. A."/>
            <person name="Jaron S. K."/>
        </authorList>
    </citation>
    <scope>NUCLEOTIDE SEQUENCE</scope>
</reference>
<evidence type="ECO:0000313" key="3">
    <source>
        <dbReference type="Proteomes" id="UP000708208"/>
    </source>
</evidence>
<comment type="caution">
    <text evidence="2">The sequence shown here is derived from an EMBL/GenBank/DDBJ whole genome shotgun (WGS) entry which is preliminary data.</text>
</comment>
<name>A0A8J2KUG3_9HEXA</name>
<organism evidence="2 3">
    <name type="scientific">Allacma fusca</name>
    <dbReference type="NCBI Taxonomy" id="39272"/>
    <lineage>
        <taxon>Eukaryota</taxon>
        <taxon>Metazoa</taxon>
        <taxon>Ecdysozoa</taxon>
        <taxon>Arthropoda</taxon>
        <taxon>Hexapoda</taxon>
        <taxon>Collembola</taxon>
        <taxon>Symphypleona</taxon>
        <taxon>Sminthuridae</taxon>
        <taxon>Allacma</taxon>
    </lineage>
</organism>
<proteinExistence type="predicted"/>
<protein>
    <submittedName>
        <fullName evidence="2">Uncharacterized protein</fullName>
    </submittedName>
</protein>
<feature type="region of interest" description="Disordered" evidence="1">
    <location>
        <begin position="1"/>
        <end position="21"/>
    </location>
</feature>
<evidence type="ECO:0000313" key="2">
    <source>
        <dbReference type="EMBL" id="CAG7823569.1"/>
    </source>
</evidence>
<gene>
    <name evidence="2" type="ORF">AFUS01_LOCUS33779</name>
</gene>
<feature type="non-terminal residue" evidence="2">
    <location>
        <position position="1"/>
    </location>
</feature>
<dbReference type="Proteomes" id="UP000708208">
    <property type="component" value="Unassembled WGS sequence"/>
</dbReference>
<evidence type="ECO:0000256" key="1">
    <source>
        <dbReference type="SAM" id="MobiDB-lite"/>
    </source>
</evidence>
<dbReference type="AlphaFoldDB" id="A0A8J2KUG3"/>